<evidence type="ECO:0000313" key="1">
    <source>
        <dbReference type="EMBL" id="EAU76300.1"/>
    </source>
</evidence>
<dbReference type="EnsemblMetazoa" id="AGAP008508-RA">
    <property type="protein sequence ID" value="AGAP008508-PA"/>
    <property type="gene ID" value="AGAP008508"/>
</dbReference>
<dbReference type="PaxDb" id="7165-AGAP008508-PA"/>
<reference evidence="1" key="2">
    <citation type="submission" date="2002-03" db="EMBL/GenBank/DDBJ databases">
        <authorList>
            <consortium name="The Anopheles Genome Sequencing Consortium"/>
        </authorList>
    </citation>
    <scope>NUCLEOTIDE SEQUENCE</scope>
    <source>
        <strain evidence="1">PEST</strain>
    </source>
</reference>
<proteinExistence type="predicted"/>
<dbReference type="VEuPathDB" id="VectorBase:AGAP008508"/>
<reference evidence="2" key="6">
    <citation type="submission" date="2020-05" db="UniProtKB">
        <authorList>
            <consortium name="EnsemblMetazoa"/>
        </authorList>
    </citation>
    <scope>IDENTIFICATION</scope>
    <source>
        <strain evidence="2">PEST</strain>
    </source>
</reference>
<reference evidence="1" key="5">
    <citation type="submission" date="2011-05" db="EMBL/GenBank/DDBJ databases">
        <authorList>
            <consortium name="VectorBase"/>
        </authorList>
    </citation>
    <scope>NUCLEOTIDE SEQUENCE</scope>
    <source>
        <strain evidence="1">PEST</strain>
    </source>
</reference>
<reference evidence="1" key="4">
    <citation type="journal article" date="2007" name="Genome Biol.">
        <title>Update of the Anopheles gambiae PEST genome assembly.</title>
        <authorList>
            <person name="Sharakhova M.V."/>
            <person name="Hammond M.P."/>
            <person name="Lobo N.F."/>
            <person name="Krzywinski J."/>
            <person name="Unger M.F."/>
            <person name="Hillenmeyer M.E."/>
            <person name="Bruggner R.V."/>
            <person name="Birney E."/>
            <person name="Collins F.H."/>
        </authorList>
    </citation>
    <scope>NUCLEOTIDE SEQUENCE</scope>
    <source>
        <strain evidence="1">PEST</strain>
    </source>
</reference>
<dbReference type="HOGENOM" id="CLU_3056334_0_0_1"/>
<keyword evidence="3" id="KW-1185">Reference proteome</keyword>
<accession>A0NF02</accession>
<dbReference type="Proteomes" id="UP000007062">
    <property type="component" value="Chromosome 3R"/>
</dbReference>
<reference evidence="1 2" key="3">
    <citation type="journal article" date="2004" name="Trends Parasitol.">
        <title>The Anopheles gambiae genome: an update.</title>
        <authorList>
            <person name="Mongin E."/>
            <person name="Louis C."/>
            <person name="Holt R.A."/>
            <person name="Birney E."/>
            <person name="Collins F.H."/>
        </authorList>
    </citation>
    <scope>NUCLEOTIDE SEQUENCE</scope>
    <source>
        <strain evidence="1 2">PEST</strain>
    </source>
</reference>
<evidence type="ECO:0000313" key="3">
    <source>
        <dbReference type="Proteomes" id="UP000007062"/>
    </source>
</evidence>
<protein>
    <submittedName>
        <fullName evidence="1">AGAP008508-PA</fullName>
    </submittedName>
</protein>
<evidence type="ECO:0000313" key="2">
    <source>
        <dbReference type="EnsemblMetazoa" id="AGAP008508-PA"/>
    </source>
</evidence>
<dbReference type="AlphaFoldDB" id="A0NF02"/>
<organism evidence="1">
    <name type="scientific">Anopheles gambiae</name>
    <name type="common">African malaria mosquito</name>
    <dbReference type="NCBI Taxonomy" id="7165"/>
    <lineage>
        <taxon>Eukaryota</taxon>
        <taxon>Metazoa</taxon>
        <taxon>Ecdysozoa</taxon>
        <taxon>Arthropoda</taxon>
        <taxon>Hexapoda</taxon>
        <taxon>Insecta</taxon>
        <taxon>Pterygota</taxon>
        <taxon>Neoptera</taxon>
        <taxon>Endopterygota</taxon>
        <taxon>Diptera</taxon>
        <taxon>Nematocera</taxon>
        <taxon>Culicoidea</taxon>
        <taxon>Culicidae</taxon>
        <taxon>Anophelinae</taxon>
        <taxon>Anopheles</taxon>
    </lineage>
</organism>
<reference evidence="1 3" key="1">
    <citation type="journal article" date="2002" name="Science">
        <title>The genome sequence of the malaria mosquito Anopheles gambiae.</title>
        <authorList>
            <person name="Holt R.A."/>
            <person name="Subramanian G.M."/>
            <person name="Halpern A."/>
            <person name="Sutton G.G."/>
            <person name="Charlab R."/>
            <person name="Nusskern D.R."/>
            <person name="Wincker P."/>
            <person name="Clark A.G."/>
            <person name="Ribeiro J.M."/>
            <person name="Wides R."/>
            <person name="Salzberg S.L."/>
            <person name="Loftus B."/>
            <person name="Yandell M."/>
            <person name="Majoros W.H."/>
            <person name="Rusch D.B."/>
            <person name="Lai Z."/>
            <person name="Kraft C.L."/>
            <person name="Abril J.F."/>
            <person name="Anthouard V."/>
            <person name="Arensburger P."/>
            <person name="Atkinson P.W."/>
            <person name="Baden H."/>
            <person name="de Berardinis V."/>
            <person name="Baldwin D."/>
            <person name="Benes V."/>
            <person name="Biedler J."/>
            <person name="Blass C."/>
            <person name="Bolanos R."/>
            <person name="Boscus D."/>
            <person name="Barnstead M."/>
            <person name="Cai S."/>
            <person name="Center A."/>
            <person name="Chaturverdi K."/>
            <person name="Christophides G.K."/>
            <person name="Chrystal M.A."/>
            <person name="Clamp M."/>
            <person name="Cravchik A."/>
            <person name="Curwen V."/>
            <person name="Dana A."/>
            <person name="Delcher A."/>
            <person name="Dew I."/>
            <person name="Evans C.A."/>
            <person name="Flanigan M."/>
            <person name="Grundschober-Freimoser A."/>
            <person name="Friedli L."/>
            <person name="Gu Z."/>
            <person name="Guan P."/>
            <person name="Guigo R."/>
            <person name="Hillenmeyer M.E."/>
            <person name="Hladun S.L."/>
            <person name="Hogan J.R."/>
            <person name="Hong Y.S."/>
            <person name="Hoover J."/>
            <person name="Jaillon O."/>
            <person name="Ke Z."/>
            <person name="Kodira C."/>
            <person name="Kokoza E."/>
            <person name="Koutsos A."/>
            <person name="Letunic I."/>
            <person name="Levitsky A."/>
            <person name="Liang Y."/>
            <person name="Lin J.J."/>
            <person name="Lobo N.F."/>
            <person name="Lopez J.R."/>
            <person name="Malek J.A."/>
            <person name="McIntosh T.C."/>
            <person name="Meister S."/>
            <person name="Miller J."/>
            <person name="Mobarry C."/>
            <person name="Mongin E."/>
            <person name="Murphy S.D."/>
            <person name="O'Brochta D.A."/>
            <person name="Pfannkoch C."/>
            <person name="Qi R."/>
            <person name="Regier M.A."/>
            <person name="Remington K."/>
            <person name="Shao H."/>
            <person name="Sharakhova M.V."/>
            <person name="Sitter C.D."/>
            <person name="Shetty J."/>
            <person name="Smith T.J."/>
            <person name="Strong R."/>
            <person name="Sun J."/>
            <person name="Thomasova D."/>
            <person name="Ton L.Q."/>
            <person name="Topalis P."/>
            <person name="Tu Z."/>
            <person name="Unger M.F."/>
            <person name="Walenz B."/>
            <person name="Wang A."/>
            <person name="Wang J."/>
            <person name="Wang M."/>
            <person name="Wang X."/>
            <person name="Woodford K.J."/>
            <person name="Wortman J.R."/>
            <person name="Wu M."/>
            <person name="Yao A."/>
            <person name="Zdobnov E.M."/>
            <person name="Zhang H."/>
            <person name="Zhao Q."/>
            <person name="Zhao S."/>
            <person name="Zhu S.C."/>
            <person name="Zhimulev I."/>
            <person name="Coluzzi M."/>
            <person name="della Torre A."/>
            <person name="Roth C.W."/>
            <person name="Louis C."/>
            <person name="Kalush F."/>
            <person name="Mural R.J."/>
            <person name="Myers E.W."/>
            <person name="Adams M.D."/>
            <person name="Smith H.O."/>
            <person name="Broder S."/>
            <person name="Gardner M.J."/>
            <person name="Fraser C.M."/>
            <person name="Birney E."/>
            <person name="Bork P."/>
            <person name="Brey P.T."/>
            <person name="Venter J.C."/>
            <person name="Weissenbach J."/>
            <person name="Kafatos F.C."/>
            <person name="Collins F.H."/>
            <person name="Hoffman S.L."/>
        </authorList>
    </citation>
    <scope>NUCLEOTIDE SEQUENCE [LARGE SCALE GENOMIC DNA]</scope>
    <source>
        <strain evidence="1 3">PEST</strain>
    </source>
</reference>
<gene>
    <name evidence="1" type="ORF">AgaP_AGAP008508</name>
</gene>
<sequence length="54" mass="6073">IRFRLAARTDGRFTLARHPAARVCCVFERGRTISTGRREQSASIEITTLPTVVK</sequence>
<feature type="non-terminal residue" evidence="1">
    <location>
        <position position="1"/>
    </location>
</feature>
<dbReference type="EMBL" id="AAAB01008964">
    <property type="protein sequence ID" value="EAU76300.1"/>
    <property type="molecule type" value="Genomic_DNA"/>
</dbReference>
<name>A0NF02_ANOGA</name>